<accession>A0ACC2WJU2</accession>
<protein>
    <submittedName>
        <fullName evidence="1">Uncharacterized protein</fullName>
    </submittedName>
</protein>
<dbReference type="EMBL" id="JASBWU010000035">
    <property type="protein sequence ID" value="KAJ9110822.1"/>
    <property type="molecule type" value="Genomic_DNA"/>
</dbReference>
<evidence type="ECO:0000313" key="2">
    <source>
        <dbReference type="Proteomes" id="UP001243375"/>
    </source>
</evidence>
<gene>
    <name evidence="1" type="ORF">QFC22_006679</name>
</gene>
<keyword evidence="2" id="KW-1185">Reference proteome</keyword>
<evidence type="ECO:0000313" key="1">
    <source>
        <dbReference type="EMBL" id="KAJ9110822.1"/>
    </source>
</evidence>
<organism evidence="1 2">
    <name type="scientific">Naganishia vaughanmartiniae</name>
    <dbReference type="NCBI Taxonomy" id="1424756"/>
    <lineage>
        <taxon>Eukaryota</taxon>
        <taxon>Fungi</taxon>
        <taxon>Dikarya</taxon>
        <taxon>Basidiomycota</taxon>
        <taxon>Agaricomycotina</taxon>
        <taxon>Tremellomycetes</taxon>
        <taxon>Filobasidiales</taxon>
        <taxon>Filobasidiaceae</taxon>
        <taxon>Naganishia</taxon>
    </lineage>
</organism>
<proteinExistence type="predicted"/>
<sequence length="1126" mass="121053">MDVDEKYGSISKSAAGTSPQRLPRFRLNDPSGEVSNPAPTPSPSHAGGIASSSSQNEQLTSPRGSTFVSQPPLQGSVLGKRRASLMEEPKFLSYQDARPATSLSGHSRLGAKAQATEAAISSVFRRESMISPVDLAPLQNRFNLSPSCPQRLPSSLGLQSSYMPSPDAQGYSGIVSPTHRETQAPSLSISAQKVQDVDVGGMEVDHSELQEHRPSLPGFKSLFGLDLYLAEERPIVSRNSSSGFPDLETLKAPLSLALAPYSGTRSSNDSGTTSIWSSSRSSLGARESISTTTTTGSVGLTPSSVTSYSSFPFKPQSPGSAGSVRPRQRYQSDSGSHRIGSSSNRGSISQVGIDQDMIGGNVERTGSLLLDLAKRPSYVSFNAEVEKQRTEIQRQRSMAQAEEAWRRQSDNAAVMSEERKRLLGNSPQPLPHRGFGKSVEAPLQLASQSSANENDSHPDEAIRAARTRLLRYESYPFGSKDAENEVLGMINPANVTDIHRRQSMFPHRANNEIGPSDMSNLSERSELVHIAPNSNFSVNPGWQEAYEQQHPPSTSSQRDIQFEEIVRKASVDLAKRSTTSSLTGTPILGARALVLPIPTMESANRASPMPPILHTRISDGAEVANSREREQHQHSIVHTSAPTSAAASRSTTPRRVSSPLHSRDGAFASTSMSGHAPHQETHSPSRHGVQESQPQWGHTDEYRRSSFQVPSETSRPALLERSQPQRHSIPMDIDQRQMNLQRRSTPPKDLGPLSGSYARPSTRLDKPFNSPIPWHTAYGAPDIDVTRSGEGSRRESLSRVAAGKHNTVIPYYDNPEPPPVYGANNTLEFPSVLRNDYPLGSNSHPPKVGGPSNILVHDSATHVRPGPNQIALQQQGAPAAVHSLYHTWNPDSRRDSYTSLPPGPARTMTAPNVGSSTTLPGPRYTCDHCGKSFSRPSSLKIHIYSHTGEKPYKCTWPDCTRSFSVQSNLKRHAKVHLENGGQQGIASGTDHPNTELGSGHAAAAFPGGSHGTNTPGGPSSGYSTGFLTPQTVQPLPANHKPEGYFDVRNIHAGPHASHSPAPGGLPKSHPGSAHPPSTAMQGYLASPSNAGNAGPRIPSLLHYSTQGPLTRRESGSGAYGGSSDPR</sequence>
<reference evidence="1" key="1">
    <citation type="submission" date="2023-04" db="EMBL/GenBank/DDBJ databases">
        <title>Draft Genome sequencing of Naganishia species isolated from polar environments using Oxford Nanopore Technology.</title>
        <authorList>
            <person name="Leo P."/>
            <person name="Venkateswaran K."/>
        </authorList>
    </citation>
    <scope>NUCLEOTIDE SEQUENCE</scope>
    <source>
        <strain evidence="1">MNA-CCFEE 5425</strain>
    </source>
</reference>
<comment type="caution">
    <text evidence="1">The sequence shown here is derived from an EMBL/GenBank/DDBJ whole genome shotgun (WGS) entry which is preliminary data.</text>
</comment>
<name>A0ACC2WJU2_9TREE</name>
<dbReference type="Proteomes" id="UP001243375">
    <property type="component" value="Unassembled WGS sequence"/>
</dbReference>